<accession>A0A139WCW3</accession>
<dbReference type="AlphaFoldDB" id="A0A139WCW3"/>
<dbReference type="EMBL" id="KQ971362">
    <property type="protein sequence ID" value="KYB25773.1"/>
    <property type="molecule type" value="Genomic_DNA"/>
</dbReference>
<protein>
    <submittedName>
        <fullName evidence="2">Uncharacterized protein</fullName>
    </submittedName>
</protein>
<proteinExistence type="predicted"/>
<reference evidence="2 3" key="2">
    <citation type="journal article" date="2010" name="Nucleic Acids Res.">
        <title>BeetleBase in 2010: revisions to provide comprehensive genomic information for Tribolium castaneum.</title>
        <authorList>
            <person name="Kim H.S."/>
            <person name="Murphy T."/>
            <person name="Xia J."/>
            <person name="Caragea D."/>
            <person name="Park Y."/>
            <person name="Beeman R.W."/>
            <person name="Lorenzen M.D."/>
            <person name="Butcher S."/>
            <person name="Manak J.R."/>
            <person name="Brown S.J."/>
        </authorList>
    </citation>
    <scope>GENOME REANNOTATION</scope>
    <source>
        <strain evidence="2 3">Georgia GA2</strain>
    </source>
</reference>
<sequence>MSGPHGDCPNTPEGPPDEITAAFEAIMMKKLDIQREITHLTRENEQYRVRFEFLSQKVSGLSTFLGQSASILSQLCDSSRNALQIARTSCDTPTVVKKRSVGAQNVPKKALVRHNFHIEPLDLTALQRENVATSSPISHENLREQEHSDDDEPLQKRLTTIYEESLRRQSAPKELYVQVSRLPNTVIENNSRERDLSISNNSLDISMDPTFCSTPLKLETMKKLGLVPCSEVQKLNNFVSVRQKANKPVKLSPTKEIVQNLDRTLRKRNTTSPKSPDLKKPKLSPKKSKGKEETKQVENSRPHRSAKPKNLKEDNLKSKKRRN</sequence>
<dbReference type="KEGG" id="tca:660737"/>
<name>A0A139WCW3_TRICA</name>
<evidence type="ECO:0000313" key="2">
    <source>
        <dbReference type="EMBL" id="KYB25773.1"/>
    </source>
</evidence>
<dbReference type="InParanoid" id="A0A139WCW3"/>
<dbReference type="Proteomes" id="UP000007266">
    <property type="component" value="Linkage group 8"/>
</dbReference>
<feature type="region of interest" description="Disordered" evidence="1">
    <location>
        <begin position="260"/>
        <end position="323"/>
    </location>
</feature>
<feature type="compositionally biased region" description="Basic and acidic residues" evidence="1">
    <location>
        <begin position="290"/>
        <end position="301"/>
    </location>
</feature>
<feature type="region of interest" description="Disordered" evidence="1">
    <location>
        <begin position="136"/>
        <end position="155"/>
    </location>
</feature>
<evidence type="ECO:0000256" key="1">
    <source>
        <dbReference type="SAM" id="MobiDB-lite"/>
    </source>
</evidence>
<evidence type="ECO:0000313" key="3">
    <source>
        <dbReference type="Proteomes" id="UP000007266"/>
    </source>
</evidence>
<keyword evidence="3" id="KW-1185">Reference proteome</keyword>
<organism evidence="2 3">
    <name type="scientific">Tribolium castaneum</name>
    <name type="common">Red flour beetle</name>
    <dbReference type="NCBI Taxonomy" id="7070"/>
    <lineage>
        <taxon>Eukaryota</taxon>
        <taxon>Metazoa</taxon>
        <taxon>Ecdysozoa</taxon>
        <taxon>Arthropoda</taxon>
        <taxon>Hexapoda</taxon>
        <taxon>Insecta</taxon>
        <taxon>Pterygota</taxon>
        <taxon>Neoptera</taxon>
        <taxon>Endopterygota</taxon>
        <taxon>Coleoptera</taxon>
        <taxon>Polyphaga</taxon>
        <taxon>Cucujiformia</taxon>
        <taxon>Tenebrionidae</taxon>
        <taxon>Tenebrionidae incertae sedis</taxon>
        <taxon>Tribolium</taxon>
    </lineage>
</organism>
<reference evidence="2 3" key="1">
    <citation type="journal article" date="2008" name="Nature">
        <title>The genome of the model beetle and pest Tribolium castaneum.</title>
        <authorList>
            <consortium name="Tribolium Genome Sequencing Consortium"/>
            <person name="Richards S."/>
            <person name="Gibbs R.A."/>
            <person name="Weinstock G.M."/>
            <person name="Brown S.J."/>
            <person name="Denell R."/>
            <person name="Beeman R.W."/>
            <person name="Gibbs R."/>
            <person name="Beeman R.W."/>
            <person name="Brown S.J."/>
            <person name="Bucher G."/>
            <person name="Friedrich M."/>
            <person name="Grimmelikhuijzen C.J."/>
            <person name="Klingler M."/>
            <person name="Lorenzen M."/>
            <person name="Richards S."/>
            <person name="Roth S."/>
            <person name="Schroder R."/>
            <person name="Tautz D."/>
            <person name="Zdobnov E.M."/>
            <person name="Muzny D."/>
            <person name="Gibbs R.A."/>
            <person name="Weinstock G.M."/>
            <person name="Attaway T."/>
            <person name="Bell S."/>
            <person name="Buhay C.J."/>
            <person name="Chandrabose M.N."/>
            <person name="Chavez D."/>
            <person name="Clerk-Blankenburg K.P."/>
            <person name="Cree A."/>
            <person name="Dao M."/>
            <person name="Davis C."/>
            <person name="Chacko J."/>
            <person name="Dinh H."/>
            <person name="Dugan-Rocha S."/>
            <person name="Fowler G."/>
            <person name="Garner T.T."/>
            <person name="Garnes J."/>
            <person name="Gnirke A."/>
            <person name="Hawes A."/>
            <person name="Hernandez J."/>
            <person name="Hines S."/>
            <person name="Holder M."/>
            <person name="Hume J."/>
            <person name="Jhangiani S.N."/>
            <person name="Joshi V."/>
            <person name="Khan Z.M."/>
            <person name="Jackson L."/>
            <person name="Kovar C."/>
            <person name="Kowis A."/>
            <person name="Lee S."/>
            <person name="Lewis L.R."/>
            <person name="Margolis J."/>
            <person name="Morgan M."/>
            <person name="Nazareth L.V."/>
            <person name="Nguyen N."/>
            <person name="Okwuonu G."/>
            <person name="Parker D."/>
            <person name="Richards S."/>
            <person name="Ruiz S.J."/>
            <person name="Santibanez J."/>
            <person name="Savard J."/>
            <person name="Scherer S.E."/>
            <person name="Schneider B."/>
            <person name="Sodergren E."/>
            <person name="Tautz D."/>
            <person name="Vattahil S."/>
            <person name="Villasana D."/>
            <person name="White C.S."/>
            <person name="Wright R."/>
            <person name="Park Y."/>
            <person name="Beeman R.W."/>
            <person name="Lord J."/>
            <person name="Oppert B."/>
            <person name="Lorenzen M."/>
            <person name="Brown S."/>
            <person name="Wang L."/>
            <person name="Savard J."/>
            <person name="Tautz D."/>
            <person name="Richards S."/>
            <person name="Weinstock G."/>
            <person name="Gibbs R.A."/>
            <person name="Liu Y."/>
            <person name="Worley K."/>
            <person name="Weinstock G."/>
            <person name="Elsik C.G."/>
            <person name="Reese J.T."/>
            <person name="Elhaik E."/>
            <person name="Landan G."/>
            <person name="Graur D."/>
            <person name="Arensburger P."/>
            <person name="Atkinson P."/>
            <person name="Beeman R.W."/>
            <person name="Beidler J."/>
            <person name="Brown S.J."/>
            <person name="Demuth J.P."/>
            <person name="Drury D.W."/>
            <person name="Du Y.Z."/>
            <person name="Fujiwara H."/>
            <person name="Lorenzen M."/>
            <person name="Maselli V."/>
            <person name="Osanai M."/>
            <person name="Park Y."/>
            <person name="Robertson H.M."/>
            <person name="Tu Z."/>
            <person name="Wang J.J."/>
            <person name="Wang S."/>
            <person name="Richards S."/>
            <person name="Song H."/>
            <person name="Zhang L."/>
            <person name="Sodergren E."/>
            <person name="Werner D."/>
            <person name="Stanke M."/>
            <person name="Morgenstern B."/>
            <person name="Solovyev V."/>
            <person name="Kosarev P."/>
            <person name="Brown G."/>
            <person name="Chen H.C."/>
            <person name="Ermolaeva O."/>
            <person name="Hlavina W."/>
            <person name="Kapustin Y."/>
            <person name="Kiryutin B."/>
            <person name="Kitts P."/>
            <person name="Maglott D."/>
            <person name="Pruitt K."/>
            <person name="Sapojnikov V."/>
            <person name="Souvorov A."/>
            <person name="Mackey A.J."/>
            <person name="Waterhouse R.M."/>
            <person name="Wyder S."/>
            <person name="Zdobnov E.M."/>
            <person name="Zdobnov E.M."/>
            <person name="Wyder S."/>
            <person name="Kriventseva E.V."/>
            <person name="Kadowaki T."/>
            <person name="Bork P."/>
            <person name="Aranda M."/>
            <person name="Bao R."/>
            <person name="Beermann A."/>
            <person name="Berns N."/>
            <person name="Bolognesi R."/>
            <person name="Bonneton F."/>
            <person name="Bopp D."/>
            <person name="Brown S.J."/>
            <person name="Bucher G."/>
            <person name="Butts T."/>
            <person name="Chaumot A."/>
            <person name="Denell R.E."/>
            <person name="Ferrier D.E."/>
            <person name="Friedrich M."/>
            <person name="Gordon C.M."/>
            <person name="Jindra M."/>
            <person name="Klingler M."/>
            <person name="Lan Q."/>
            <person name="Lattorff H.M."/>
            <person name="Laudet V."/>
            <person name="von Levetsow C."/>
            <person name="Liu Z."/>
            <person name="Lutz R."/>
            <person name="Lynch J.A."/>
            <person name="da Fonseca R.N."/>
            <person name="Posnien N."/>
            <person name="Reuter R."/>
            <person name="Roth S."/>
            <person name="Savard J."/>
            <person name="Schinko J.B."/>
            <person name="Schmitt C."/>
            <person name="Schoppmeier M."/>
            <person name="Schroder R."/>
            <person name="Shippy T.D."/>
            <person name="Simonnet F."/>
            <person name="Marques-Souza H."/>
            <person name="Tautz D."/>
            <person name="Tomoyasu Y."/>
            <person name="Trauner J."/>
            <person name="Van der Zee M."/>
            <person name="Vervoort M."/>
            <person name="Wittkopp N."/>
            <person name="Wimmer E.A."/>
            <person name="Yang X."/>
            <person name="Jones A.K."/>
            <person name="Sattelle D.B."/>
            <person name="Ebert P.R."/>
            <person name="Nelson D."/>
            <person name="Scott J.G."/>
            <person name="Beeman R.W."/>
            <person name="Muthukrishnan S."/>
            <person name="Kramer K.J."/>
            <person name="Arakane Y."/>
            <person name="Beeman R.W."/>
            <person name="Zhu Q."/>
            <person name="Hogenkamp D."/>
            <person name="Dixit R."/>
            <person name="Oppert B."/>
            <person name="Jiang H."/>
            <person name="Zou Z."/>
            <person name="Marshall J."/>
            <person name="Elpidina E."/>
            <person name="Vinokurov K."/>
            <person name="Oppert C."/>
            <person name="Zou Z."/>
            <person name="Evans J."/>
            <person name="Lu Z."/>
            <person name="Zhao P."/>
            <person name="Sumathipala N."/>
            <person name="Altincicek B."/>
            <person name="Vilcinskas A."/>
            <person name="Williams M."/>
            <person name="Hultmark D."/>
            <person name="Hetru C."/>
            <person name="Jiang H."/>
            <person name="Grimmelikhuijzen C.J."/>
            <person name="Hauser F."/>
            <person name="Cazzamali G."/>
            <person name="Williamson M."/>
            <person name="Park Y."/>
            <person name="Li B."/>
            <person name="Tanaka Y."/>
            <person name="Predel R."/>
            <person name="Neupert S."/>
            <person name="Schachtner J."/>
            <person name="Verleyen P."/>
            <person name="Raible F."/>
            <person name="Bork P."/>
            <person name="Friedrich M."/>
            <person name="Walden K.K."/>
            <person name="Robertson H.M."/>
            <person name="Angeli S."/>
            <person name="Foret S."/>
            <person name="Bucher G."/>
            <person name="Schuetz S."/>
            <person name="Maleszka R."/>
            <person name="Wimmer E.A."/>
            <person name="Beeman R.W."/>
            <person name="Lorenzen M."/>
            <person name="Tomoyasu Y."/>
            <person name="Miller S.C."/>
            <person name="Grossmann D."/>
            <person name="Bucher G."/>
        </authorList>
    </citation>
    <scope>NUCLEOTIDE SEQUENCE [LARGE SCALE GENOMIC DNA]</scope>
    <source>
        <strain evidence="2 3">Georgia GA2</strain>
    </source>
</reference>
<gene>
    <name evidence="2" type="primary">AUGUSTUS-3.0.2_31290</name>
    <name evidence="2" type="ORF">TcasGA2_TC031290</name>
</gene>
<dbReference type="OrthoDB" id="10510806at2759"/>